<keyword evidence="4" id="KW-0547">Nucleotide-binding</keyword>
<dbReference type="EMBL" id="JBHSRI010000007">
    <property type="protein sequence ID" value="MFC6039154.1"/>
    <property type="molecule type" value="Genomic_DNA"/>
</dbReference>
<evidence type="ECO:0000256" key="11">
    <source>
        <dbReference type="ARBA" id="ARBA00048781"/>
    </source>
</evidence>
<dbReference type="Gene3D" id="3.90.950.10">
    <property type="match status" value="1"/>
</dbReference>
<keyword evidence="6" id="KW-0460">Magnesium</keyword>
<dbReference type="InterPro" id="IPR050299">
    <property type="entry name" value="YjjX_NTPase"/>
</dbReference>
<comment type="catalytic activity">
    <reaction evidence="11">
        <text>XTP + H2O = XDP + phosphate + H(+)</text>
        <dbReference type="Rhea" id="RHEA:28406"/>
        <dbReference type="ChEBI" id="CHEBI:15377"/>
        <dbReference type="ChEBI" id="CHEBI:15378"/>
        <dbReference type="ChEBI" id="CHEBI:43474"/>
        <dbReference type="ChEBI" id="CHEBI:59884"/>
        <dbReference type="ChEBI" id="CHEBI:61314"/>
        <dbReference type="EC" id="3.6.1.73"/>
    </reaction>
</comment>
<evidence type="ECO:0000256" key="8">
    <source>
        <dbReference type="ARBA" id="ARBA00023211"/>
    </source>
</evidence>
<protein>
    <recommendedName>
        <fullName evidence="9">inosine/xanthosine triphosphatase</fullName>
        <ecNumber evidence="9">3.6.1.73</ecNumber>
    </recommendedName>
</protein>
<evidence type="ECO:0000256" key="10">
    <source>
        <dbReference type="ARBA" id="ARBA00048174"/>
    </source>
</evidence>
<keyword evidence="14" id="KW-1185">Reference proteome</keyword>
<gene>
    <name evidence="13" type="ORF">ACFPYN_06850</name>
</gene>
<evidence type="ECO:0000256" key="2">
    <source>
        <dbReference type="ARBA" id="ARBA00001946"/>
    </source>
</evidence>
<dbReference type="RefSeq" id="WP_377733235.1">
    <property type="nucleotide sequence ID" value="NZ_JBHSRI010000007.1"/>
</dbReference>
<keyword evidence="8" id="KW-0464">Manganese</keyword>
<comment type="catalytic activity">
    <reaction evidence="10">
        <text>ITP + H2O = IDP + phosphate + H(+)</text>
        <dbReference type="Rhea" id="RHEA:28330"/>
        <dbReference type="ChEBI" id="CHEBI:15377"/>
        <dbReference type="ChEBI" id="CHEBI:15378"/>
        <dbReference type="ChEBI" id="CHEBI:43474"/>
        <dbReference type="ChEBI" id="CHEBI:58280"/>
        <dbReference type="ChEBI" id="CHEBI:61402"/>
        <dbReference type="EC" id="3.6.1.73"/>
    </reaction>
</comment>
<keyword evidence="3" id="KW-0479">Metal-binding</keyword>
<evidence type="ECO:0000256" key="7">
    <source>
        <dbReference type="ARBA" id="ARBA00023080"/>
    </source>
</evidence>
<evidence type="ECO:0000256" key="1">
    <source>
        <dbReference type="ARBA" id="ARBA00001936"/>
    </source>
</evidence>
<feature type="domain" description="Non-canonical purine NTP phosphatase/PRRC1" evidence="12">
    <location>
        <begin position="6"/>
        <end position="163"/>
    </location>
</feature>
<dbReference type="Proteomes" id="UP001596170">
    <property type="component" value="Unassembled WGS sequence"/>
</dbReference>
<evidence type="ECO:0000313" key="13">
    <source>
        <dbReference type="EMBL" id="MFC6039154.1"/>
    </source>
</evidence>
<dbReference type="SUPFAM" id="SSF52972">
    <property type="entry name" value="ITPase-like"/>
    <property type="match status" value="1"/>
</dbReference>
<evidence type="ECO:0000259" key="12">
    <source>
        <dbReference type="Pfam" id="PF01931"/>
    </source>
</evidence>
<evidence type="ECO:0000256" key="4">
    <source>
        <dbReference type="ARBA" id="ARBA00022741"/>
    </source>
</evidence>
<sequence>MKIAIGTKNQAKNKAVQSICLQLLKDPVFISLDVQSNVSEQPFGDEETLQGALNRAKQACKEEQVHMAFGLEGGVKELNGQLFICNWGVLQTEAGEQYLAGGAQLPLPREVALAVRSGEELGPVMERYTNQTGIRHNEGAVGVFTSNIVKRADMFEHIVKLLLGQYFKDHPNC</sequence>
<accession>A0ABW1L665</accession>
<organism evidence="13 14">
    <name type="scientific">Paenisporosarcina macmurdoensis</name>
    <dbReference type="NCBI Taxonomy" id="212659"/>
    <lineage>
        <taxon>Bacteria</taxon>
        <taxon>Bacillati</taxon>
        <taxon>Bacillota</taxon>
        <taxon>Bacilli</taxon>
        <taxon>Bacillales</taxon>
        <taxon>Caryophanaceae</taxon>
        <taxon>Paenisporosarcina</taxon>
    </lineage>
</organism>
<dbReference type="InterPro" id="IPR029001">
    <property type="entry name" value="ITPase-like_fam"/>
</dbReference>
<evidence type="ECO:0000256" key="5">
    <source>
        <dbReference type="ARBA" id="ARBA00022801"/>
    </source>
</evidence>
<name>A0ABW1L665_9BACL</name>
<dbReference type="Pfam" id="PF01931">
    <property type="entry name" value="NTPase_I-T"/>
    <property type="match status" value="1"/>
</dbReference>
<dbReference type="NCBIfam" id="NF002850">
    <property type="entry name" value="PRK03114.1"/>
    <property type="match status" value="1"/>
</dbReference>
<dbReference type="PANTHER" id="PTHR34699:SF2">
    <property type="entry name" value="NON-CANONICAL PURINE NTP PHOSPHATASE_PRRC1 DOMAIN-CONTAINING PROTEIN"/>
    <property type="match status" value="1"/>
</dbReference>
<comment type="cofactor">
    <cofactor evidence="2">
        <name>Mg(2+)</name>
        <dbReference type="ChEBI" id="CHEBI:18420"/>
    </cofactor>
</comment>
<evidence type="ECO:0000256" key="9">
    <source>
        <dbReference type="ARBA" id="ARBA00038901"/>
    </source>
</evidence>
<evidence type="ECO:0000313" key="14">
    <source>
        <dbReference type="Proteomes" id="UP001596170"/>
    </source>
</evidence>
<comment type="cofactor">
    <cofactor evidence="1">
        <name>Mn(2+)</name>
        <dbReference type="ChEBI" id="CHEBI:29035"/>
    </cofactor>
</comment>
<comment type="caution">
    <text evidence="13">The sequence shown here is derived from an EMBL/GenBank/DDBJ whole genome shotgun (WGS) entry which is preliminary data.</text>
</comment>
<dbReference type="InterPro" id="IPR026533">
    <property type="entry name" value="NTPase/PRRC1"/>
</dbReference>
<reference evidence="14" key="1">
    <citation type="journal article" date="2019" name="Int. J. Syst. Evol. Microbiol.">
        <title>The Global Catalogue of Microorganisms (GCM) 10K type strain sequencing project: providing services to taxonomists for standard genome sequencing and annotation.</title>
        <authorList>
            <consortium name="The Broad Institute Genomics Platform"/>
            <consortium name="The Broad Institute Genome Sequencing Center for Infectious Disease"/>
            <person name="Wu L."/>
            <person name="Ma J."/>
        </authorList>
    </citation>
    <scope>NUCLEOTIDE SEQUENCE [LARGE SCALE GENOMIC DNA]</scope>
    <source>
        <strain evidence="14">CCUG 54527</strain>
    </source>
</reference>
<keyword evidence="5" id="KW-0378">Hydrolase</keyword>
<dbReference type="PANTHER" id="PTHR34699">
    <property type="match status" value="1"/>
</dbReference>
<evidence type="ECO:0000256" key="6">
    <source>
        <dbReference type="ARBA" id="ARBA00022842"/>
    </source>
</evidence>
<evidence type="ECO:0000256" key="3">
    <source>
        <dbReference type="ARBA" id="ARBA00022723"/>
    </source>
</evidence>
<proteinExistence type="predicted"/>
<keyword evidence="7" id="KW-0546">Nucleotide metabolism</keyword>
<dbReference type="EC" id="3.6.1.73" evidence="9"/>